<dbReference type="SMART" id="SM00421">
    <property type="entry name" value="HTH_LUXR"/>
    <property type="match status" value="1"/>
</dbReference>
<dbReference type="InterPro" id="IPR058245">
    <property type="entry name" value="NreC/VraR/RcsB-like_REC"/>
</dbReference>
<evidence type="ECO:0000313" key="7">
    <source>
        <dbReference type="Proteomes" id="UP000033109"/>
    </source>
</evidence>
<dbReference type="GO" id="GO:0000160">
    <property type="term" value="P:phosphorelay signal transduction system"/>
    <property type="evidence" value="ECO:0007669"/>
    <property type="project" value="InterPro"/>
</dbReference>
<dbReference type="PROSITE" id="PS50043">
    <property type="entry name" value="HTH_LUXR_2"/>
    <property type="match status" value="1"/>
</dbReference>
<dbReference type="PATRIC" id="fig|400092.3.peg.4575"/>
<dbReference type="PANTHER" id="PTHR43214">
    <property type="entry name" value="TWO-COMPONENT RESPONSE REGULATOR"/>
    <property type="match status" value="1"/>
</dbReference>
<dbReference type="EMBL" id="CP009621">
    <property type="protein sequence ID" value="AKD05068.1"/>
    <property type="molecule type" value="Genomic_DNA"/>
</dbReference>
<dbReference type="GO" id="GO:0006355">
    <property type="term" value="P:regulation of DNA-templated transcription"/>
    <property type="evidence" value="ECO:0007669"/>
    <property type="project" value="InterPro"/>
</dbReference>
<protein>
    <submittedName>
        <fullName evidence="6">LuxR family transcriptional regulator</fullName>
    </submittedName>
</protein>
<evidence type="ECO:0000259" key="5">
    <source>
        <dbReference type="PROSITE" id="PS50110"/>
    </source>
</evidence>
<accession>A0A0E3ZGP6</accession>
<dbReference type="InterPro" id="IPR001789">
    <property type="entry name" value="Sig_transdc_resp-reg_receiver"/>
</dbReference>
<keyword evidence="1 3" id="KW-0597">Phosphoprotein</keyword>
<proteinExistence type="predicted"/>
<dbReference type="SUPFAM" id="SSF52172">
    <property type="entry name" value="CheY-like"/>
    <property type="match status" value="1"/>
</dbReference>
<dbReference type="Pfam" id="PF00196">
    <property type="entry name" value="GerE"/>
    <property type="match status" value="1"/>
</dbReference>
<dbReference type="InterPro" id="IPR000792">
    <property type="entry name" value="Tscrpt_reg_LuxR_C"/>
</dbReference>
<evidence type="ECO:0000256" key="2">
    <source>
        <dbReference type="ARBA" id="ARBA00023125"/>
    </source>
</evidence>
<evidence type="ECO:0000256" key="1">
    <source>
        <dbReference type="ARBA" id="ARBA00022553"/>
    </source>
</evidence>
<keyword evidence="2" id="KW-0238">DNA-binding</keyword>
<dbReference type="HOGENOM" id="CLU_000445_90_1_10"/>
<dbReference type="GO" id="GO:0003677">
    <property type="term" value="F:DNA binding"/>
    <property type="evidence" value="ECO:0007669"/>
    <property type="project" value="UniProtKB-KW"/>
</dbReference>
<reference evidence="6 7" key="1">
    <citation type="journal article" date="2015" name="Sci. Rep.">
        <title>Unraveling adaptation of Pontibacter korlensis to radiation and infertility in desert through complete genome and comparative transcriptomic analysis.</title>
        <authorList>
            <person name="Dai J."/>
            <person name="Dai W."/>
            <person name="Qiu C."/>
            <person name="Yang Z."/>
            <person name="Zhang Y."/>
            <person name="Zhou M."/>
            <person name="Zhang L."/>
            <person name="Fang C."/>
            <person name="Gao Q."/>
            <person name="Yang Q."/>
            <person name="Li X."/>
            <person name="Wang Z."/>
            <person name="Wang Z."/>
            <person name="Jia Z."/>
            <person name="Chen X."/>
        </authorList>
    </citation>
    <scope>NUCLEOTIDE SEQUENCE [LARGE SCALE GENOMIC DNA]</scope>
    <source>
        <strain evidence="6 7">X14-1T</strain>
    </source>
</reference>
<dbReference type="AlphaFoldDB" id="A0A0E3ZGP6"/>
<dbReference type="KEGG" id="pko:PKOR_20810"/>
<dbReference type="CDD" id="cd06170">
    <property type="entry name" value="LuxR_C_like"/>
    <property type="match status" value="1"/>
</dbReference>
<feature type="domain" description="HTH luxR-type" evidence="4">
    <location>
        <begin position="152"/>
        <end position="217"/>
    </location>
</feature>
<keyword evidence="7" id="KW-1185">Reference proteome</keyword>
<dbReference type="STRING" id="400092.PKOR_20810"/>
<evidence type="ECO:0000256" key="3">
    <source>
        <dbReference type="PROSITE-ProRule" id="PRU00169"/>
    </source>
</evidence>
<dbReference type="RefSeq" id="WP_046313242.1">
    <property type="nucleotide sequence ID" value="NZ_CBCSCY010000035.1"/>
</dbReference>
<dbReference type="InterPro" id="IPR039420">
    <property type="entry name" value="WalR-like"/>
</dbReference>
<dbReference type="InterPro" id="IPR016032">
    <property type="entry name" value="Sig_transdc_resp-reg_C-effctor"/>
</dbReference>
<dbReference type="Pfam" id="PF00072">
    <property type="entry name" value="Response_reg"/>
    <property type="match status" value="1"/>
</dbReference>
<dbReference type="PRINTS" id="PR00038">
    <property type="entry name" value="HTHLUXR"/>
</dbReference>
<dbReference type="SUPFAM" id="SSF46894">
    <property type="entry name" value="C-terminal effector domain of the bipartite response regulators"/>
    <property type="match status" value="1"/>
</dbReference>
<dbReference type="Gene3D" id="3.40.50.2300">
    <property type="match status" value="1"/>
</dbReference>
<dbReference type="PANTHER" id="PTHR43214:SF43">
    <property type="entry name" value="TWO-COMPONENT RESPONSE REGULATOR"/>
    <property type="match status" value="1"/>
</dbReference>
<feature type="domain" description="Response regulatory" evidence="5">
    <location>
        <begin position="8"/>
        <end position="124"/>
    </location>
</feature>
<name>A0A0E3ZGP6_9BACT</name>
<dbReference type="OrthoDB" id="9797341at2"/>
<evidence type="ECO:0000259" key="4">
    <source>
        <dbReference type="PROSITE" id="PS50043"/>
    </source>
</evidence>
<dbReference type="SMART" id="SM00448">
    <property type="entry name" value="REC"/>
    <property type="match status" value="1"/>
</dbReference>
<evidence type="ECO:0000313" key="6">
    <source>
        <dbReference type="EMBL" id="AKD05068.1"/>
    </source>
</evidence>
<dbReference type="CDD" id="cd17535">
    <property type="entry name" value="REC_NarL-like"/>
    <property type="match status" value="1"/>
</dbReference>
<organism evidence="6 7">
    <name type="scientific">Pontibacter korlensis</name>
    <dbReference type="NCBI Taxonomy" id="400092"/>
    <lineage>
        <taxon>Bacteria</taxon>
        <taxon>Pseudomonadati</taxon>
        <taxon>Bacteroidota</taxon>
        <taxon>Cytophagia</taxon>
        <taxon>Cytophagales</taxon>
        <taxon>Hymenobacteraceae</taxon>
        <taxon>Pontibacter</taxon>
    </lineage>
</organism>
<dbReference type="PROSITE" id="PS50110">
    <property type="entry name" value="RESPONSE_REGULATORY"/>
    <property type="match status" value="1"/>
</dbReference>
<feature type="modified residue" description="4-aspartylphosphate" evidence="3">
    <location>
        <position position="59"/>
    </location>
</feature>
<dbReference type="InterPro" id="IPR011006">
    <property type="entry name" value="CheY-like_superfamily"/>
</dbReference>
<sequence>MTETNTIRVIVTDDHKIIREGLRSLLERDSELAVVGEAANGTELLYLLENTTVDVVLLDVHMPVMDGFETLQQLTEHYPEVKVVVLTMLDNVATLHRLLEIGAMGYVLKDTGREELCSAIKLAASGTPFISSGMSIKMLQRVVHPAAEHGTVITEGKELSKRELEVLALISEGYTNAEIAEKLFTSKRTVETHRQNILEKTQAKNTANLIKYAIQHNLID</sequence>
<gene>
    <name evidence="6" type="ORF">PKOR_20810</name>
</gene>
<dbReference type="Proteomes" id="UP000033109">
    <property type="component" value="Chromosome"/>
</dbReference>